<evidence type="ECO:0008006" key="6">
    <source>
        <dbReference type="Google" id="ProtNLM"/>
    </source>
</evidence>
<sequence length="486" mass="53001">MADSEPGLNFIIVGASIAGLASAIALKAAGHNVLVVEKEAQLGGPSSGFNGCARIPPNGCKILLDWGLDLSKAAMWPGFALYRYESEELPGPDLLGLVRWNEELLNDAGAGYLLFRHKDLLRVLYEAAIDSGRGTKAKETKPQVTVLFGAEVVDIDGDACSITLKSGKVHTGDAIIGADGARGVVRRLLMAEEDVEPESDAPTGLVMYSVVIPKPLICKHGLNDMFVDDVACSVWMGPHRGSMIWQVGEGDLAVSIYTPDSSQDGTWTEQAEKKFTDVVGRCDVRMQKLAALAENVTCVQIKQPHKLESWVSESGRIIALGEAAHPSPPAGLHPYSIALEDGAFIGKIFSHTRSPERIPEFFHAFQEHREPRCSRIRDMDQEYVDVITLPDGEMQAGRDAGMRANHAAGRNAMDGDLDQMLDDFRMVFGYDANDDADEWWINWGRFKDAPASANGLNGQGFFQTASFSTHVDLEEQEGYYDKEGED</sequence>
<dbReference type="Proteomes" id="UP001215280">
    <property type="component" value="Unassembled WGS sequence"/>
</dbReference>
<protein>
    <recommendedName>
        <fullName evidence="6">FAD/NAD(P)-binding domain-containing protein</fullName>
    </recommendedName>
</protein>
<dbReference type="PANTHER" id="PTHR13789:SF309">
    <property type="entry name" value="PUTATIVE (AFU_ORTHOLOGUE AFUA_6G14510)-RELATED"/>
    <property type="match status" value="1"/>
</dbReference>
<dbReference type="Gene3D" id="3.50.50.60">
    <property type="entry name" value="FAD/NAD(P)-binding domain"/>
    <property type="match status" value="1"/>
</dbReference>
<evidence type="ECO:0000313" key="5">
    <source>
        <dbReference type="Proteomes" id="UP001215280"/>
    </source>
</evidence>
<comment type="similarity">
    <text evidence="1">Belongs to the paxM FAD-dependent monooxygenase family.</text>
</comment>
<accession>A0AAD7MU99</accession>
<dbReference type="InterPro" id="IPR050493">
    <property type="entry name" value="FAD-dep_Monooxygenase_BioMet"/>
</dbReference>
<reference evidence="4" key="1">
    <citation type="submission" date="2023-03" db="EMBL/GenBank/DDBJ databases">
        <title>Massive genome expansion in bonnet fungi (Mycena s.s.) driven by repeated elements and novel gene families across ecological guilds.</title>
        <authorList>
            <consortium name="Lawrence Berkeley National Laboratory"/>
            <person name="Harder C.B."/>
            <person name="Miyauchi S."/>
            <person name="Viragh M."/>
            <person name="Kuo A."/>
            <person name="Thoen E."/>
            <person name="Andreopoulos B."/>
            <person name="Lu D."/>
            <person name="Skrede I."/>
            <person name="Drula E."/>
            <person name="Henrissat B."/>
            <person name="Morin E."/>
            <person name="Kohler A."/>
            <person name="Barry K."/>
            <person name="LaButti K."/>
            <person name="Morin E."/>
            <person name="Salamov A."/>
            <person name="Lipzen A."/>
            <person name="Mereny Z."/>
            <person name="Hegedus B."/>
            <person name="Baldrian P."/>
            <person name="Stursova M."/>
            <person name="Weitz H."/>
            <person name="Taylor A."/>
            <person name="Grigoriev I.V."/>
            <person name="Nagy L.G."/>
            <person name="Martin F."/>
            <person name="Kauserud H."/>
        </authorList>
    </citation>
    <scope>NUCLEOTIDE SEQUENCE</scope>
    <source>
        <strain evidence="4">CBHHK188m</strain>
    </source>
</reference>
<gene>
    <name evidence="4" type="ORF">DFH07DRAFT_847897</name>
</gene>
<evidence type="ECO:0000256" key="2">
    <source>
        <dbReference type="ARBA" id="ARBA00023002"/>
    </source>
</evidence>
<dbReference type="EMBL" id="JARJLG010000186">
    <property type="protein sequence ID" value="KAJ7730971.1"/>
    <property type="molecule type" value="Genomic_DNA"/>
</dbReference>
<dbReference type="Pfam" id="PF13450">
    <property type="entry name" value="NAD_binding_8"/>
    <property type="match status" value="1"/>
</dbReference>
<dbReference type="GO" id="GO:0004497">
    <property type="term" value="F:monooxygenase activity"/>
    <property type="evidence" value="ECO:0007669"/>
    <property type="project" value="UniProtKB-KW"/>
</dbReference>
<keyword evidence="5" id="KW-1185">Reference proteome</keyword>
<evidence type="ECO:0000256" key="1">
    <source>
        <dbReference type="ARBA" id="ARBA00007992"/>
    </source>
</evidence>
<dbReference type="PRINTS" id="PR00420">
    <property type="entry name" value="RNGMNOXGNASE"/>
</dbReference>
<proteinExistence type="inferred from homology"/>
<dbReference type="PANTHER" id="PTHR13789">
    <property type="entry name" value="MONOOXYGENASE"/>
    <property type="match status" value="1"/>
</dbReference>
<keyword evidence="3" id="KW-0503">Monooxygenase</keyword>
<evidence type="ECO:0000313" key="4">
    <source>
        <dbReference type="EMBL" id="KAJ7730971.1"/>
    </source>
</evidence>
<name>A0AAD7MU99_9AGAR</name>
<evidence type="ECO:0000256" key="3">
    <source>
        <dbReference type="ARBA" id="ARBA00023033"/>
    </source>
</evidence>
<organism evidence="4 5">
    <name type="scientific">Mycena maculata</name>
    <dbReference type="NCBI Taxonomy" id="230809"/>
    <lineage>
        <taxon>Eukaryota</taxon>
        <taxon>Fungi</taxon>
        <taxon>Dikarya</taxon>
        <taxon>Basidiomycota</taxon>
        <taxon>Agaricomycotina</taxon>
        <taxon>Agaricomycetes</taxon>
        <taxon>Agaricomycetidae</taxon>
        <taxon>Agaricales</taxon>
        <taxon>Marasmiineae</taxon>
        <taxon>Mycenaceae</taxon>
        <taxon>Mycena</taxon>
    </lineage>
</organism>
<dbReference type="SUPFAM" id="SSF51905">
    <property type="entry name" value="FAD/NAD(P)-binding domain"/>
    <property type="match status" value="1"/>
</dbReference>
<dbReference type="AlphaFoldDB" id="A0AAD7MU99"/>
<comment type="caution">
    <text evidence="4">The sequence shown here is derived from an EMBL/GenBank/DDBJ whole genome shotgun (WGS) entry which is preliminary data.</text>
</comment>
<keyword evidence="2" id="KW-0560">Oxidoreductase</keyword>
<dbReference type="InterPro" id="IPR036188">
    <property type="entry name" value="FAD/NAD-bd_sf"/>
</dbReference>